<evidence type="ECO:0000313" key="1">
    <source>
        <dbReference type="EMBL" id="MFD2235280.1"/>
    </source>
</evidence>
<accession>A0ABW5CDF0</accession>
<dbReference type="GO" id="GO:0004519">
    <property type="term" value="F:endonuclease activity"/>
    <property type="evidence" value="ECO:0007669"/>
    <property type="project" value="UniProtKB-KW"/>
</dbReference>
<dbReference type="RefSeq" id="WP_377318313.1">
    <property type="nucleotide sequence ID" value="NZ_JBHUIY010000041.1"/>
</dbReference>
<keyword evidence="2" id="KW-1185">Reference proteome</keyword>
<gene>
    <name evidence="1" type="ORF">ACFSNB_15840</name>
</gene>
<evidence type="ECO:0000313" key="2">
    <source>
        <dbReference type="Proteomes" id="UP001597296"/>
    </source>
</evidence>
<dbReference type="CDD" id="cd00085">
    <property type="entry name" value="HNHc"/>
    <property type="match status" value="1"/>
</dbReference>
<protein>
    <submittedName>
        <fullName evidence="1">HNH endonuclease</fullName>
    </submittedName>
</protein>
<sequence>MRSIPLLAIDATNVFDEIAAAKHQPRRRLMQSARAEVLAAYQGYEDAVPEVGGLDEAPLTDPQKEAMRHAFTVETQPMTALRGDLLKRISVARCPFCGINESSTLDHYLPKEQYPEFSVFPKNLVPSCAVCNTRKRDRILDEGTNVRIFLHPCYDVIPDMAFLTVRARMEADALVLSYRLTRPAGMPLQTFQHLRSHFNELELADRYRRMGLEHLGCQYPALRRVYGVAGDAERVAVKLLEEAEDFEEVSGQNYWLAKLYRALAGNSDFCDGGFEAVRPQPH</sequence>
<comment type="caution">
    <text evidence="1">The sequence shown here is derived from an EMBL/GenBank/DDBJ whole genome shotgun (WGS) entry which is preliminary data.</text>
</comment>
<dbReference type="InterPro" id="IPR003615">
    <property type="entry name" value="HNH_nuc"/>
</dbReference>
<dbReference type="Proteomes" id="UP001597296">
    <property type="component" value="Unassembled WGS sequence"/>
</dbReference>
<keyword evidence="1" id="KW-0255">Endonuclease</keyword>
<keyword evidence="1" id="KW-0378">Hydrolase</keyword>
<proteinExistence type="predicted"/>
<reference evidence="2" key="1">
    <citation type="journal article" date="2019" name="Int. J. Syst. Evol. Microbiol.">
        <title>The Global Catalogue of Microorganisms (GCM) 10K type strain sequencing project: providing services to taxonomists for standard genome sequencing and annotation.</title>
        <authorList>
            <consortium name="The Broad Institute Genomics Platform"/>
            <consortium name="The Broad Institute Genome Sequencing Center for Infectious Disease"/>
            <person name="Wu L."/>
            <person name="Ma J."/>
        </authorList>
    </citation>
    <scope>NUCLEOTIDE SEQUENCE [LARGE SCALE GENOMIC DNA]</scope>
    <source>
        <strain evidence="2">KCTC 15012</strain>
    </source>
</reference>
<keyword evidence="1" id="KW-0540">Nuclease</keyword>
<organism evidence="1 2">
    <name type="scientific">Phaeospirillum tilakii</name>
    <dbReference type="NCBI Taxonomy" id="741673"/>
    <lineage>
        <taxon>Bacteria</taxon>
        <taxon>Pseudomonadati</taxon>
        <taxon>Pseudomonadota</taxon>
        <taxon>Alphaproteobacteria</taxon>
        <taxon>Rhodospirillales</taxon>
        <taxon>Rhodospirillaceae</taxon>
        <taxon>Phaeospirillum</taxon>
    </lineage>
</organism>
<dbReference type="EMBL" id="JBHUIY010000041">
    <property type="protein sequence ID" value="MFD2235280.1"/>
    <property type="molecule type" value="Genomic_DNA"/>
</dbReference>
<name>A0ABW5CDF0_9PROT</name>
<dbReference type="Gene3D" id="1.10.30.50">
    <property type="match status" value="1"/>
</dbReference>